<dbReference type="OrthoDB" id="5876176at2759"/>
<evidence type="ECO:0000256" key="1">
    <source>
        <dbReference type="SAM" id="MobiDB-lite"/>
    </source>
</evidence>
<dbReference type="AlphaFoldDB" id="H2KZI4"/>
<name>H2KZI4_CAEEL</name>
<accession>H2KZI4</accession>
<dbReference type="HOGENOM" id="CLU_1278650_0_0_1"/>
<evidence type="ECO:0000313" key="4">
    <source>
        <dbReference type="Proteomes" id="UP000001940"/>
    </source>
</evidence>
<proteinExistence type="predicted"/>
<organism evidence="3 4">
    <name type="scientific">Caenorhabditis elegans</name>
    <dbReference type="NCBI Taxonomy" id="6239"/>
    <lineage>
        <taxon>Eukaryota</taxon>
        <taxon>Metazoa</taxon>
        <taxon>Ecdysozoa</taxon>
        <taxon>Nematoda</taxon>
        <taxon>Chromadorea</taxon>
        <taxon>Rhabditida</taxon>
        <taxon>Rhabditina</taxon>
        <taxon>Rhabditomorpha</taxon>
        <taxon>Rhabditoidea</taxon>
        <taxon>Rhabditidae</taxon>
        <taxon>Peloderinae</taxon>
        <taxon>Caenorhabditis</taxon>
    </lineage>
</organism>
<feature type="transmembrane region" description="Helical" evidence="2">
    <location>
        <begin position="176"/>
        <end position="200"/>
    </location>
</feature>
<keyword evidence="4" id="KW-1185">Reference proteome</keyword>
<dbReference type="GO" id="GO:0005634">
    <property type="term" value="C:nucleus"/>
    <property type="evidence" value="ECO:0007005"/>
    <property type="project" value="WormBase"/>
</dbReference>
<keyword evidence="2" id="KW-0812">Transmembrane</keyword>
<protein>
    <submittedName>
        <fullName evidence="3">C3H1-type domain-containing protein</fullName>
    </submittedName>
</protein>
<reference evidence="3 4" key="1">
    <citation type="journal article" date="1998" name="Science">
        <title>Genome sequence of the nematode C. elegans: a platform for investigating biology.</title>
        <authorList>
            <consortium name="The C. elegans sequencing consortium"/>
            <person name="Sulson J.E."/>
            <person name="Waterston R."/>
        </authorList>
    </citation>
    <scope>NUCLEOTIDE SEQUENCE [LARGE SCALE GENOMIC DNA]</scope>
    <source>
        <strain evidence="3 4">Bristol N2</strain>
    </source>
</reference>
<evidence type="ECO:0000313" key="5">
    <source>
        <dbReference type="WormBase" id="W05H7.4c"/>
    </source>
</evidence>
<sequence length="216" mass="24902">MADVYTPTKTMDGAFLPAVGSPNTSIDSPAVYVPTPLTAPSTSKTTPVKPEDQTTRQKYGGTWKLRHLGMRWRCALPTRRFPLSQPLFLCSVDTTIHILMNYRTLQNFSKILKGLGKMGKCNFKSGQKPRFIIKKRLWIPGNYGHSYGSLFSIVNPHHFSDSPISCSPCFFYVSDFFFFSIFLCVRSFFADALSFIWNILQWFRLQSRAKWRRRYI</sequence>
<dbReference type="ExpressionAtlas" id="H2KZI4">
    <property type="expression patterns" value="baseline and differential"/>
</dbReference>
<dbReference type="AGR" id="WB:WBGene00021047"/>
<evidence type="ECO:0000313" key="3">
    <source>
        <dbReference type="EMBL" id="CCD68296.1"/>
    </source>
</evidence>
<keyword evidence="2" id="KW-1133">Transmembrane helix</keyword>
<dbReference type="GeneID" id="180479"/>
<feature type="region of interest" description="Disordered" evidence="1">
    <location>
        <begin position="36"/>
        <end position="56"/>
    </location>
</feature>
<dbReference type="CTD" id="180479"/>
<keyword evidence="2" id="KW-0472">Membrane</keyword>
<dbReference type="RefSeq" id="NP_001370614.1">
    <property type="nucleotide sequence ID" value="NM_001383527.1"/>
</dbReference>
<dbReference type="Bgee" id="WBGene00021047">
    <property type="expression patterns" value="Expressed in pharyngeal muscle cell (C elegans) and 4 other cell types or tissues"/>
</dbReference>
<dbReference type="Proteomes" id="UP000001940">
    <property type="component" value="Chromosome X"/>
</dbReference>
<evidence type="ECO:0000256" key="2">
    <source>
        <dbReference type="SAM" id="Phobius"/>
    </source>
</evidence>
<dbReference type="WormBase" id="W05H7.4c">
    <property type="protein sequence ID" value="CE38431"/>
    <property type="gene ID" value="WBGene00021047"/>
    <property type="gene designation" value="zfp-3"/>
</dbReference>
<gene>
    <name evidence="3 5" type="primary">zfp-3</name>
    <name evidence="3" type="ORF">CELE_W05H7.4</name>
    <name evidence="5" type="ORF">W05H7.4</name>
</gene>
<dbReference type="EMBL" id="BX284606">
    <property type="protein sequence ID" value="CCD68296.1"/>
    <property type="molecule type" value="Genomic_DNA"/>
</dbReference>